<feature type="region of interest" description="Disordered" evidence="6">
    <location>
        <begin position="157"/>
        <end position="216"/>
    </location>
</feature>
<feature type="compositionally biased region" description="Low complexity" evidence="6">
    <location>
        <begin position="186"/>
        <end position="195"/>
    </location>
</feature>
<dbReference type="InterPro" id="IPR015424">
    <property type="entry name" value="PyrdxlP-dep_Trfase"/>
</dbReference>
<feature type="compositionally biased region" description="Pro residues" evidence="6">
    <location>
        <begin position="201"/>
        <end position="211"/>
    </location>
</feature>
<evidence type="ECO:0000259" key="7">
    <source>
        <dbReference type="Pfam" id="PF00155"/>
    </source>
</evidence>
<dbReference type="InterPro" id="IPR015421">
    <property type="entry name" value="PyrdxlP-dep_Trfase_major"/>
</dbReference>
<keyword evidence="3 8" id="KW-0808">Transferase</keyword>
<evidence type="ECO:0000256" key="5">
    <source>
        <dbReference type="RuleBase" id="RU003693"/>
    </source>
</evidence>
<feature type="region of interest" description="Disordered" evidence="6">
    <location>
        <begin position="472"/>
        <end position="523"/>
    </location>
</feature>
<feature type="domain" description="Aminotransferase class I/classII large" evidence="7">
    <location>
        <begin position="211"/>
        <end position="452"/>
    </location>
</feature>
<evidence type="ECO:0000256" key="4">
    <source>
        <dbReference type="ARBA" id="ARBA00022898"/>
    </source>
</evidence>
<feature type="compositionally biased region" description="Basic and acidic residues" evidence="6">
    <location>
        <begin position="81"/>
        <end position="93"/>
    </location>
</feature>
<evidence type="ECO:0000313" key="8">
    <source>
        <dbReference type="EMBL" id="KAF6756844.1"/>
    </source>
</evidence>
<keyword evidence="4 5" id="KW-0663">Pyridoxal phosphate</keyword>
<proteinExistence type="inferred from homology"/>
<evidence type="ECO:0000256" key="3">
    <source>
        <dbReference type="ARBA" id="ARBA00022679"/>
    </source>
</evidence>
<comment type="cofactor">
    <cofactor evidence="1 5">
        <name>pyridoxal 5'-phosphate</name>
        <dbReference type="ChEBI" id="CHEBI:597326"/>
    </cofactor>
</comment>
<evidence type="ECO:0000256" key="6">
    <source>
        <dbReference type="SAM" id="MobiDB-lite"/>
    </source>
</evidence>
<dbReference type="InterPro" id="IPR050087">
    <property type="entry name" value="AON_synthase_class-II"/>
</dbReference>
<feature type="compositionally biased region" description="Low complexity" evidence="6">
    <location>
        <begin position="39"/>
        <end position="67"/>
    </location>
</feature>
<dbReference type="GO" id="GO:0016740">
    <property type="term" value="F:transferase activity"/>
    <property type="evidence" value="ECO:0007669"/>
    <property type="project" value="UniProtKB-KW"/>
</dbReference>
<evidence type="ECO:0000256" key="2">
    <source>
        <dbReference type="ARBA" id="ARBA00010008"/>
    </source>
</evidence>
<feature type="compositionally biased region" description="Low complexity" evidence="6">
    <location>
        <begin position="514"/>
        <end position="523"/>
    </location>
</feature>
<organism evidence="8 9">
    <name type="scientific">Ephemerocybe angulata</name>
    <dbReference type="NCBI Taxonomy" id="980116"/>
    <lineage>
        <taxon>Eukaryota</taxon>
        <taxon>Fungi</taxon>
        <taxon>Dikarya</taxon>
        <taxon>Basidiomycota</taxon>
        <taxon>Agaricomycotina</taxon>
        <taxon>Agaricomycetes</taxon>
        <taxon>Agaricomycetidae</taxon>
        <taxon>Agaricales</taxon>
        <taxon>Agaricineae</taxon>
        <taxon>Psathyrellaceae</taxon>
        <taxon>Ephemerocybe</taxon>
    </lineage>
</organism>
<dbReference type="GO" id="GO:0009102">
    <property type="term" value="P:biotin biosynthetic process"/>
    <property type="evidence" value="ECO:0007669"/>
    <property type="project" value="TreeGrafter"/>
</dbReference>
<dbReference type="Gene3D" id="3.40.640.10">
    <property type="entry name" value="Type I PLP-dependent aspartate aminotransferase-like (Major domain)"/>
    <property type="match status" value="1"/>
</dbReference>
<evidence type="ECO:0000313" key="9">
    <source>
        <dbReference type="Proteomes" id="UP000521943"/>
    </source>
</evidence>
<dbReference type="EMBL" id="JACGCI010000024">
    <property type="protein sequence ID" value="KAF6756844.1"/>
    <property type="molecule type" value="Genomic_DNA"/>
</dbReference>
<comment type="similarity">
    <text evidence="2">Belongs to the class-II pyridoxal-phosphate-dependent aminotransferase family. BioF subfamily.</text>
</comment>
<dbReference type="Gene3D" id="3.90.1150.10">
    <property type="entry name" value="Aspartate Aminotransferase, domain 1"/>
    <property type="match status" value="1"/>
</dbReference>
<keyword evidence="9" id="KW-1185">Reference proteome</keyword>
<comment type="caution">
    <text evidence="8">The sequence shown here is derived from an EMBL/GenBank/DDBJ whole genome shotgun (WGS) entry which is preliminary data.</text>
</comment>
<dbReference type="SUPFAM" id="SSF53383">
    <property type="entry name" value="PLP-dependent transferases"/>
    <property type="match status" value="2"/>
</dbReference>
<dbReference type="InterPro" id="IPR001917">
    <property type="entry name" value="Aminotrans_II_pyridoxalP_BS"/>
</dbReference>
<dbReference type="PROSITE" id="PS00599">
    <property type="entry name" value="AA_TRANSFER_CLASS_2"/>
    <property type="match status" value="1"/>
</dbReference>
<dbReference type="OrthoDB" id="2382073at2759"/>
<evidence type="ECO:0000256" key="1">
    <source>
        <dbReference type="ARBA" id="ARBA00001933"/>
    </source>
</evidence>
<feature type="region of interest" description="Disordered" evidence="6">
    <location>
        <begin position="583"/>
        <end position="625"/>
    </location>
</feature>
<dbReference type="Pfam" id="PF00155">
    <property type="entry name" value="Aminotran_1_2"/>
    <property type="match status" value="1"/>
</dbReference>
<gene>
    <name evidence="8" type="ORF">DFP72DRAFT_1168604</name>
</gene>
<dbReference type="InterPro" id="IPR004839">
    <property type="entry name" value="Aminotransferase_I/II_large"/>
</dbReference>
<sequence>MSALETKLRAALENREKRLIRRRLPDPLPLPSLSGSIATTTNPPSSTSTNDGVHLPPSSDLSPHLHPQNSNLNLKPNPPRTQHEVEQVKEDPRPLVDFTSNDYLSLTSSPRLRDLFMQKLREAPDVLGSGGSRLLVNGRAHAALEARLAAFFGGEDDDDAPLSLQQPPNPTLRSTTPSTQPPNPSQTPSQSTTQSYSENPTPTPKTKPNPPAQALLFNSGFDANAALFATLPQPGDALVYDAHIHASVHDGMRASRVAPSLRRAFAHNDVQDLRRVLVELRDGDGSSEKGNEKGKTPFALGTSSIFVAIESLYSMDGTLSPLPTIAHLLTSLFPHHNAHLIIDEAHSTGLYGPLGRGRTRQLGLRAGEGCVLAVLHTFGKALGASGAVVVTGEAVREYLVNYARGFIYTTAMSCAGVVAAEASFDLLEDGTAEKLSAHLFDLSTYLVTSLRPILHNIPPHILSLPAHLLLSPSPSPSSPPSSSHPNPKLPNPNPKLPNPNPNPPNPDPTPPTHTPILPLLTSHPRPLSTHLAALGLNARPITWPTVPKGAGRVRVCLHAGLGRADVDRLVEGVRGWVGGMVEREREREREGQGREREGREGREGQEREGQGRVRREAEVRREAKL</sequence>
<dbReference type="PANTHER" id="PTHR13693:SF77">
    <property type="entry name" value="8-AMINO-7-OXONONANOATE SYNTHASE"/>
    <property type="match status" value="1"/>
</dbReference>
<feature type="compositionally biased region" description="Pro residues" evidence="6">
    <location>
        <begin position="487"/>
        <end position="513"/>
    </location>
</feature>
<dbReference type="PANTHER" id="PTHR13693">
    <property type="entry name" value="CLASS II AMINOTRANSFERASE/8-AMINO-7-OXONONANOATE SYNTHASE"/>
    <property type="match status" value="1"/>
</dbReference>
<protein>
    <submittedName>
        <fullName evidence="8">PLP-dependent transferase</fullName>
    </submittedName>
</protein>
<dbReference type="InterPro" id="IPR015422">
    <property type="entry name" value="PyrdxlP-dep_Trfase_small"/>
</dbReference>
<feature type="region of interest" description="Disordered" evidence="6">
    <location>
        <begin position="22"/>
        <end position="93"/>
    </location>
</feature>
<dbReference type="GO" id="GO:0030170">
    <property type="term" value="F:pyridoxal phosphate binding"/>
    <property type="evidence" value="ECO:0007669"/>
    <property type="project" value="InterPro"/>
</dbReference>
<dbReference type="AlphaFoldDB" id="A0A8H6M8G7"/>
<dbReference type="Proteomes" id="UP000521943">
    <property type="component" value="Unassembled WGS sequence"/>
</dbReference>
<name>A0A8H6M8G7_9AGAR</name>
<reference evidence="8 9" key="1">
    <citation type="submission" date="2020-07" db="EMBL/GenBank/DDBJ databases">
        <title>Comparative genomics of pyrophilous fungi reveals a link between fire events and developmental genes.</title>
        <authorList>
            <consortium name="DOE Joint Genome Institute"/>
            <person name="Steindorff A.S."/>
            <person name="Carver A."/>
            <person name="Calhoun S."/>
            <person name="Stillman K."/>
            <person name="Liu H."/>
            <person name="Lipzen A."/>
            <person name="Pangilinan J."/>
            <person name="Labutti K."/>
            <person name="Bruns T.D."/>
            <person name="Grigoriev I.V."/>
        </authorList>
    </citation>
    <scope>NUCLEOTIDE SEQUENCE [LARGE SCALE GENOMIC DNA]</scope>
    <source>
        <strain evidence="8 9">CBS 144469</strain>
    </source>
</reference>
<accession>A0A8H6M8G7</accession>